<keyword evidence="10" id="KW-1185">Reference proteome</keyword>
<evidence type="ECO:0000256" key="2">
    <source>
        <dbReference type="ARBA" id="ARBA00022448"/>
    </source>
</evidence>
<dbReference type="SUPFAM" id="SSF161098">
    <property type="entry name" value="MetI-like"/>
    <property type="match status" value="2"/>
</dbReference>
<proteinExistence type="inferred from homology"/>
<dbReference type="GO" id="GO:0055085">
    <property type="term" value="P:transmembrane transport"/>
    <property type="evidence" value="ECO:0007669"/>
    <property type="project" value="InterPro"/>
</dbReference>
<gene>
    <name evidence="9" type="ORF">CBW24_08295</name>
</gene>
<keyword evidence="5 7" id="KW-1133">Transmembrane helix</keyword>
<feature type="domain" description="ABC transmembrane type-1" evidence="8">
    <location>
        <begin position="346"/>
        <end position="552"/>
    </location>
</feature>
<dbReference type="CDD" id="cd06261">
    <property type="entry name" value="TM_PBP2"/>
    <property type="match status" value="2"/>
</dbReference>
<name>A0A291LZ29_9RHOB</name>
<dbReference type="GO" id="GO:0005886">
    <property type="term" value="C:plasma membrane"/>
    <property type="evidence" value="ECO:0007669"/>
    <property type="project" value="UniProtKB-SubCell"/>
</dbReference>
<feature type="transmembrane region" description="Helical" evidence="7">
    <location>
        <begin position="70"/>
        <end position="94"/>
    </location>
</feature>
<dbReference type="FunFam" id="1.10.3720.10:FF:000088">
    <property type="entry name" value="Iron(III) ABC transporter, permease protein"/>
    <property type="match status" value="1"/>
</dbReference>
<reference evidence="9 10" key="1">
    <citation type="submission" date="2017-05" db="EMBL/GenBank/DDBJ databases">
        <title>Comparative genomic and metabolic analysis of manganese-oxidizing mechanisms in Celeribater manganoxidans DY25T: its adaption to the environment of polymetallic nodule.</title>
        <authorList>
            <person name="Wang X."/>
        </authorList>
    </citation>
    <scope>NUCLEOTIDE SEQUENCE [LARGE SCALE GENOMIC DNA]</scope>
    <source>
        <strain evidence="9 10">DY25</strain>
    </source>
</reference>
<evidence type="ECO:0000256" key="5">
    <source>
        <dbReference type="ARBA" id="ARBA00022989"/>
    </source>
</evidence>
<feature type="transmembrane region" description="Helical" evidence="7">
    <location>
        <begin position="106"/>
        <end position="124"/>
    </location>
</feature>
<keyword evidence="6 7" id="KW-0472">Membrane</keyword>
<organism evidence="9 10">
    <name type="scientific">Pacificitalea manganoxidans</name>
    <dbReference type="NCBI Taxonomy" id="1411902"/>
    <lineage>
        <taxon>Bacteria</taxon>
        <taxon>Pseudomonadati</taxon>
        <taxon>Pseudomonadota</taxon>
        <taxon>Alphaproteobacteria</taxon>
        <taxon>Rhodobacterales</taxon>
        <taxon>Paracoccaceae</taxon>
        <taxon>Pacificitalea</taxon>
    </lineage>
</organism>
<feature type="transmembrane region" description="Helical" evidence="7">
    <location>
        <begin position="157"/>
        <end position="176"/>
    </location>
</feature>
<feature type="transmembrane region" description="Helical" evidence="7">
    <location>
        <begin position="426"/>
        <end position="447"/>
    </location>
</feature>
<evidence type="ECO:0000256" key="1">
    <source>
        <dbReference type="ARBA" id="ARBA00004651"/>
    </source>
</evidence>
<evidence type="ECO:0000313" key="9">
    <source>
        <dbReference type="EMBL" id="ATI42003.1"/>
    </source>
</evidence>
<feature type="transmembrane region" description="Helical" evidence="7">
    <location>
        <begin position="232"/>
        <end position="249"/>
    </location>
</feature>
<feature type="domain" description="ABC transmembrane type-1" evidence="8">
    <location>
        <begin position="68"/>
        <end position="275"/>
    </location>
</feature>
<dbReference type="InterPro" id="IPR035906">
    <property type="entry name" value="MetI-like_sf"/>
</dbReference>
<dbReference type="EMBL" id="CP021404">
    <property type="protein sequence ID" value="ATI42003.1"/>
    <property type="molecule type" value="Genomic_DNA"/>
</dbReference>
<dbReference type="AlphaFoldDB" id="A0A291LZ29"/>
<dbReference type="InterPro" id="IPR000515">
    <property type="entry name" value="MetI-like"/>
</dbReference>
<dbReference type="Gene3D" id="1.10.3720.10">
    <property type="entry name" value="MetI-like"/>
    <property type="match status" value="2"/>
</dbReference>
<dbReference type="PROSITE" id="PS50928">
    <property type="entry name" value="ABC_TM1"/>
    <property type="match status" value="2"/>
</dbReference>
<dbReference type="KEGG" id="cmag:CBW24_08295"/>
<evidence type="ECO:0000256" key="7">
    <source>
        <dbReference type="RuleBase" id="RU363032"/>
    </source>
</evidence>
<feature type="transmembrane region" description="Helical" evidence="7">
    <location>
        <begin position="28"/>
        <end position="50"/>
    </location>
</feature>
<feature type="transmembrane region" description="Helical" evidence="7">
    <location>
        <begin position="534"/>
        <end position="553"/>
    </location>
</feature>
<dbReference type="PANTHER" id="PTHR30183">
    <property type="entry name" value="MOLYBDENUM TRANSPORT SYSTEM PERMEASE PROTEIN MODB"/>
    <property type="match status" value="1"/>
</dbReference>
<dbReference type="Proteomes" id="UP000219050">
    <property type="component" value="Chromosome"/>
</dbReference>
<dbReference type="PANTHER" id="PTHR30183:SF2">
    <property type="entry name" value="IRON UTILIZATION PROTEIN"/>
    <property type="match status" value="1"/>
</dbReference>
<dbReference type="RefSeq" id="WP_097373287.1">
    <property type="nucleotide sequence ID" value="NZ_CP021404.1"/>
</dbReference>
<keyword evidence="4 7" id="KW-0812">Transmembrane</keyword>
<keyword evidence="3" id="KW-1003">Cell membrane</keyword>
<evidence type="ECO:0000313" key="10">
    <source>
        <dbReference type="Proteomes" id="UP000219050"/>
    </source>
</evidence>
<dbReference type="OrthoDB" id="9790211at2"/>
<accession>A0A291LZ29</accession>
<comment type="similarity">
    <text evidence="7">Belongs to the binding-protein-dependent transport system permease family.</text>
</comment>
<evidence type="ECO:0000256" key="6">
    <source>
        <dbReference type="ARBA" id="ARBA00023136"/>
    </source>
</evidence>
<sequence length="557" mass="59120">MTKTPAPASTRPPARPALRLPRLDPWSLGAALIAALVLVPILAVVWMGFFPTENIWPHLLATTLPRYFRTTVILMLSVGLLAGAVGTGAAWLVTMYRFPGRRWLQWALFLPLAIPAYVGAYALVDFLEYAGPVQRTLRAVFGWQSARDYAFPEVRSLGAAIVVLSAALYPYVYLLARAAFREQSGGTYEVARALGAGPWRRFFRVGLPLARPAVAAGMAVAMMETVNDFGTVNYFAVQTLTTGIFTVWLEQFNAGGAAQIALVILGLVLMLALLERAGRRGLRFHRIARQTRPVTPETLLGARGWLATGLCLVPFVMGFVLPIGVIGSHAASSSEGWADPGLIRAAINTVLTGGIAALITVAAGLFMVYGVRLSGRQLPRLLLPVTTIGYAAPGAVLAVGVLIPLAAADHKLADGILALTGSDPGLILTGSAFAVVYAWGVRFFAIAQSAADGAMGRVSPSLPMAARSLGRTRRGVLSSVYLPLIRGSVGTALLLVFVDCVKELPATLILRPFGFDTLATRTYEKASLENLTDAAPAALMVSAVGLAAVVLLARTHR</sequence>
<feature type="transmembrane region" description="Helical" evidence="7">
    <location>
        <begin position="305"/>
        <end position="326"/>
    </location>
</feature>
<feature type="transmembrane region" description="Helical" evidence="7">
    <location>
        <begin position="346"/>
        <end position="369"/>
    </location>
</feature>
<dbReference type="Pfam" id="PF00528">
    <property type="entry name" value="BPD_transp_1"/>
    <property type="match status" value="1"/>
</dbReference>
<comment type="subcellular location">
    <subcellularLocation>
        <location evidence="1 7">Cell membrane</location>
        <topology evidence="1 7">Multi-pass membrane protein</topology>
    </subcellularLocation>
</comment>
<protein>
    <submittedName>
        <fullName evidence="9">Iron ABC transporter permease</fullName>
    </submittedName>
</protein>
<feature type="transmembrane region" description="Helical" evidence="7">
    <location>
        <begin position="255"/>
        <end position="274"/>
    </location>
</feature>
<keyword evidence="2 7" id="KW-0813">Transport</keyword>
<feature type="transmembrane region" description="Helical" evidence="7">
    <location>
        <begin position="476"/>
        <end position="498"/>
    </location>
</feature>
<evidence type="ECO:0000256" key="4">
    <source>
        <dbReference type="ARBA" id="ARBA00022692"/>
    </source>
</evidence>
<feature type="transmembrane region" description="Helical" evidence="7">
    <location>
        <begin position="381"/>
        <end position="406"/>
    </location>
</feature>
<evidence type="ECO:0000256" key="3">
    <source>
        <dbReference type="ARBA" id="ARBA00022475"/>
    </source>
</evidence>
<evidence type="ECO:0000259" key="8">
    <source>
        <dbReference type="PROSITE" id="PS50928"/>
    </source>
</evidence>